<evidence type="ECO:0000256" key="1">
    <source>
        <dbReference type="ARBA" id="ARBA00004496"/>
    </source>
</evidence>
<dbReference type="InterPro" id="IPR057983">
    <property type="entry name" value="NAA35-like_N"/>
</dbReference>
<evidence type="ECO:0000259" key="5">
    <source>
        <dbReference type="Pfam" id="PF04112"/>
    </source>
</evidence>
<feature type="non-terminal residue" evidence="7">
    <location>
        <position position="1"/>
    </location>
</feature>
<organism evidence="7 8">
    <name type="scientific">Pristionchus fissidentatus</name>
    <dbReference type="NCBI Taxonomy" id="1538716"/>
    <lineage>
        <taxon>Eukaryota</taxon>
        <taxon>Metazoa</taxon>
        <taxon>Ecdysozoa</taxon>
        <taxon>Nematoda</taxon>
        <taxon>Chromadorea</taxon>
        <taxon>Rhabditida</taxon>
        <taxon>Rhabditina</taxon>
        <taxon>Diplogasteromorpha</taxon>
        <taxon>Diplogasteroidea</taxon>
        <taxon>Neodiplogasteridae</taxon>
        <taxon>Pristionchus</taxon>
    </lineage>
</organism>
<dbReference type="EMBL" id="BTSY01000001">
    <property type="protein sequence ID" value="GMT09170.1"/>
    <property type="molecule type" value="Genomic_DNA"/>
</dbReference>
<dbReference type="Pfam" id="PF25789">
    <property type="entry name" value="TPR_NAA35"/>
    <property type="match status" value="1"/>
</dbReference>
<comment type="caution">
    <text evidence="7">The sequence shown here is derived from an EMBL/GenBank/DDBJ whole genome shotgun (WGS) entry which is preliminary data.</text>
</comment>
<keyword evidence="3" id="KW-0963">Cytoplasm</keyword>
<dbReference type="Pfam" id="PF04112">
    <property type="entry name" value="Mak10"/>
    <property type="match status" value="1"/>
</dbReference>
<dbReference type="GO" id="GO:0031417">
    <property type="term" value="C:NatC complex"/>
    <property type="evidence" value="ECO:0007669"/>
    <property type="project" value="InterPro"/>
</dbReference>
<comment type="subcellular location">
    <subcellularLocation>
        <location evidence="1">Cytoplasm</location>
    </subcellularLocation>
</comment>
<proteinExistence type="inferred from homology"/>
<evidence type="ECO:0000256" key="2">
    <source>
        <dbReference type="ARBA" id="ARBA00006289"/>
    </source>
</evidence>
<evidence type="ECO:0000259" key="6">
    <source>
        <dbReference type="Pfam" id="PF25789"/>
    </source>
</evidence>
<feature type="domain" description="NAA35-like N-terminal" evidence="5">
    <location>
        <begin position="46"/>
        <end position="190"/>
    </location>
</feature>
<dbReference type="AlphaFoldDB" id="A0AAV5UPU4"/>
<protein>
    <recommendedName>
        <fullName evidence="4">Protein MAK10 homolog</fullName>
    </recommendedName>
</protein>
<dbReference type="Proteomes" id="UP001432322">
    <property type="component" value="Unassembled WGS sequence"/>
</dbReference>
<evidence type="ECO:0000256" key="3">
    <source>
        <dbReference type="ARBA" id="ARBA00022490"/>
    </source>
</evidence>
<sequence length="752" mass="84430">QMESSCEGHGSDPEDLTAAEREVEFTEERVDITKEFAAAAAELSLGEMVLAGKFTLQEAMSAIELMDPKMDGGCVKLREHSTVEDVVAEGWLRGMGDDEVLATVDATLACLASWLEGAFIAQTLHTNLLMTDPDVLSAACGCQPEKEDRDTVPGRTLTALAHGLAHLVLLIRHTIGTASVCEDEDFAMQMPLQVTSSLSFDETQEMIRDAEKSLHGVGKANKARATVLAAVIDRLVWLRTILQAMQHMVIPRHNMYDPSQGNTFRPRLKQAAESLTAAVECATRFYDTVELGKMAPVGQDGDYGWLRCFIPDLNRRYLPPAFPRKSEFLTRRHGLKHLEKASRRLYDIASTVPHVVPDLGAIIQYLRSFCERESCALTRSVLQLVLLPNDERILGETQLSDILKETIKNTTGMPLLCNGSPSNRSEVCLELFEEFVQDTVRVYLVVIQALGHNLARQRDKISFSFDDFAHLIMEADRVDIEAQHVTEKYALEHRGDTKGPPGGSHLAAFINVHTLRLVHWHFELGFRLEIFAECEYAMVWWYMREVLSKWMFSWLDNAHKCLYNEYQTDLAKMGKEDKKVAKTKSNRMNKMDERFRKRIATLKHLYIQGEEVMYAGLHKLCVGLQANGRIAVPEFIPGQSERVRFQHRMSPLKPFGHPFHLSYDSYKLGSGLAEMLASGPTKCFSDAAVCFSTARDALAVNREDPRCVALSRICMQNAIVAKILASGARPDARVEFEFADKNFPFAPVLKLT</sequence>
<gene>
    <name evidence="7" type="ORF">PFISCL1PPCAC_467</name>
</gene>
<evidence type="ECO:0000313" key="8">
    <source>
        <dbReference type="Proteomes" id="UP001432322"/>
    </source>
</evidence>
<evidence type="ECO:0000256" key="4">
    <source>
        <dbReference type="ARBA" id="ARBA00030494"/>
    </source>
</evidence>
<dbReference type="InterPro" id="IPR007244">
    <property type="entry name" value="Naa35_N"/>
</dbReference>
<accession>A0AAV5UPU4</accession>
<dbReference type="PANTHER" id="PTHR21373">
    <property type="entry name" value="GLUCOSE REPRESSIBLE PROTEIN MAK10"/>
    <property type="match status" value="1"/>
</dbReference>
<reference evidence="7" key="1">
    <citation type="submission" date="2023-10" db="EMBL/GenBank/DDBJ databases">
        <title>Genome assembly of Pristionchus species.</title>
        <authorList>
            <person name="Yoshida K."/>
            <person name="Sommer R.J."/>
        </authorList>
    </citation>
    <scope>NUCLEOTIDE SEQUENCE</scope>
    <source>
        <strain evidence="7">RS5133</strain>
    </source>
</reference>
<dbReference type="PANTHER" id="PTHR21373:SF0">
    <property type="entry name" value="N-ALPHA-ACETYLTRANSFERASE 35, NATC AUXILIARY SUBUNIT"/>
    <property type="match status" value="1"/>
</dbReference>
<name>A0AAV5UPU4_9BILA</name>
<dbReference type="InterPro" id="IPR057982">
    <property type="entry name" value="TPR_NAA35"/>
</dbReference>
<comment type="similarity">
    <text evidence="2">Belongs to the MAK10 family.</text>
</comment>
<keyword evidence="8" id="KW-1185">Reference proteome</keyword>
<evidence type="ECO:0000313" key="7">
    <source>
        <dbReference type="EMBL" id="GMT09170.1"/>
    </source>
</evidence>
<feature type="domain" description="NAA35-like TPR repeats" evidence="6">
    <location>
        <begin position="357"/>
        <end position="739"/>
    </location>
</feature>